<dbReference type="InterPro" id="IPR036271">
    <property type="entry name" value="Tet_transcr_reg_TetR-rel_C_sf"/>
</dbReference>
<dbReference type="InterPro" id="IPR050109">
    <property type="entry name" value="HTH-type_TetR-like_transc_reg"/>
</dbReference>
<dbReference type="PANTHER" id="PTHR30055:SF234">
    <property type="entry name" value="HTH-TYPE TRANSCRIPTIONAL REGULATOR BETI"/>
    <property type="match status" value="1"/>
</dbReference>
<dbReference type="GO" id="GO:0000976">
    <property type="term" value="F:transcription cis-regulatory region binding"/>
    <property type="evidence" value="ECO:0007669"/>
    <property type="project" value="TreeGrafter"/>
</dbReference>
<evidence type="ECO:0000256" key="4">
    <source>
        <dbReference type="PROSITE-ProRule" id="PRU00335"/>
    </source>
</evidence>
<dbReference type="GO" id="GO:0003700">
    <property type="term" value="F:DNA-binding transcription factor activity"/>
    <property type="evidence" value="ECO:0007669"/>
    <property type="project" value="TreeGrafter"/>
</dbReference>
<dbReference type="InterPro" id="IPR001647">
    <property type="entry name" value="HTH_TetR"/>
</dbReference>
<dbReference type="SUPFAM" id="SSF48498">
    <property type="entry name" value="Tetracyclin repressor-like, C-terminal domain"/>
    <property type="match status" value="1"/>
</dbReference>
<protein>
    <submittedName>
        <fullName evidence="6">TetR family transcriptional regulator</fullName>
    </submittedName>
</protein>
<keyword evidence="3" id="KW-0804">Transcription</keyword>
<sequence>MIFVISSYMTVEPSHSLTERLLTLAPERSRGVLVAAYETFLQFGVRRASMQDIAKQAGISRAALYLHYRNKTDIFRALMAHYFTASSGLVAEALEEGGSATEALRRAFAVQTGEAAAVMMASPHAEELLSLKQSVARDIIAEGTQSLARVYGAWLRKGVAEGWISKVGAGTDPEATAQAMLAALDGLKHAGLPPAGHVAARDRLAELFGRALTP</sequence>
<dbReference type="Proteomes" id="UP000245708">
    <property type="component" value="Unassembled WGS sequence"/>
</dbReference>
<accession>A0A316GJG6</accession>
<dbReference type="PANTHER" id="PTHR30055">
    <property type="entry name" value="HTH-TYPE TRANSCRIPTIONAL REGULATOR RUTR"/>
    <property type="match status" value="1"/>
</dbReference>
<dbReference type="AlphaFoldDB" id="A0A316GJG6"/>
<organism evidence="6 7">
    <name type="scientific">Roseicyclus mahoneyensis</name>
    <dbReference type="NCBI Taxonomy" id="164332"/>
    <lineage>
        <taxon>Bacteria</taxon>
        <taxon>Pseudomonadati</taxon>
        <taxon>Pseudomonadota</taxon>
        <taxon>Alphaproteobacteria</taxon>
        <taxon>Rhodobacterales</taxon>
        <taxon>Roseobacteraceae</taxon>
        <taxon>Roseicyclus</taxon>
    </lineage>
</organism>
<dbReference type="Gene3D" id="1.10.357.10">
    <property type="entry name" value="Tetracycline Repressor, domain 2"/>
    <property type="match status" value="1"/>
</dbReference>
<reference evidence="6 7" key="1">
    <citation type="submission" date="2018-05" db="EMBL/GenBank/DDBJ databases">
        <title>Genomic Encyclopedia of Type Strains, Phase IV (KMG-IV): sequencing the most valuable type-strain genomes for metagenomic binning, comparative biology and taxonomic classification.</title>
        <authorList>
            <person name="Goeker M."/>
        </authorList>
    </citation>
    <scope>NUCLEOTIDE SEQUENCE [LARGE SCALE GENOMIC DNA]</scope>
    <source>
        <strain evidence="6 7">DSM 16097</strain>
    </source>
</reference>
<evidence type="ECO:0000256" key="2">
    <source>
        <dbReference type="ARBA" id="ARBA00023125"/>
    </source>
</evidence>
<evidence type="ECO:0000259" key="5">
    <source>
        <dbReference type="PROSITE" id="PS50977"/>
    </source>
</evidence>
<evidence type="ECO:0000313" key="7">
    <source>
        <dbReference type="Proteomes" id="UP000245708"/>
    </source>
</evidence>
<comment type="caution">
    <text evidence="6">The sequence shown here is derived from an EMBL/GenBank/DDBJ whole genome shotgun (WGS) entry which is preliminary data.</text>
</comment>
<dbReference type="PRINTS" id="PR00455">
    <property type="entry name" value="HTHTETR"/>
</dbReference>
<dbReference type="OrthoDB" id="9802802at2"/>
<keyword evidence="2 4" id="KW-0238">DNA-binding</keyword>
<evidence type="ECO:0000313" key="6">
    <source>
        <dbReference type="EMBL" id="PWK59562.1"/>
    </source>
</evidence>
<evidence type="ECO:0000256" key="1">
    <source>
        <dbReference type="ARBA" id="ARBA00023015"/>
    </source>
</evidence>
<proteinExistence type="predicted"/>
<feature type="DNA-binding region" description="H-T-H motif" evidence="4">
    <location>
        <begin position="49"/>
        <end position="68"/>
    </location>
</feature>
<dbReference type="Pfam" id="PF00440">
    <property type="entry name" value="TetR_N"/>
    <property type="match status" value="1"/>
</dbReference>
<dbReference type="PROSITE" id="PS50977">
    <property type="entry name" value="HTH_TETR_2"/>
    <property type="match status" value="1"/>
</dbReference>
<gene>
    <name evidence="6" type="ORF">C7455_107107</name>
</gene>
<dbReference type="Gene3D" id="1.10.10.60">
    <property type="entry name" value="Homeodomain-like"/>
    <property type="match status" value="1"/>
</dbReference>
<keyword evidence="7" id="KW-1185">Reference proteome</keyword>
<keyword evidence="1" id="KW-0805">Transcription regulation</keyword>
<evidence type="ECO:0000256" key="3">
    <source>
        <dbReference type="ARBA" id="ARBA00023163"/>
    </source>
</evidence>
<feature type="domain" description="HTH tetR-type" evidence="5">
    <location>
        <begin position="26"/>
        <end position="86"/>
    </location>
</feature>
<dbReference type="EMBL" id="QGGW01000007">
    <property type="protein sequence ID" value="PWK59562.1"/>
    <property type="molecule type" value="Genomic_DNA"/>
</dbReference>
<name>A0A316GJG6_9RHOB</name>
<dbReference type="SUPFAM" id="SSF46689">
    <property type="entry name" value="Homeodomain-like"/>
    <property type="match status" value="1"/>
</dbReference>
<dbReference type="InterPro" id="IPR009057">
    <property type="entry name" value="Homeodomain-like_sf"/>
</dbReference>